<dbReference type="AlphaFoldDB" id="A0A4Y7TZ86"/>
<name>A0A4Y7TZ86_COPMI</name>
<reference evidence="1 2" key="1">
    <citation type="journal article" date="2019" name="Nat. Ecol. Evol.">
        <title>Megaphylogeny resolves global patterns of mushroom evolution.</title>
        <authorList>
            <person name="Varga T."/>
            <person name="Krizsan K."/>
            <person name="Foldi C."/>
            <person name="Dima B."/>
            <person name="Sanchez-Garcia M."/>
            <person name="Sanchez-Ramirez S."/>
            <person name="Szollosi G.J."/>
            <person name="Szarkandi J.G."/>
            <person name="Papp V."/>
            <person name="Albert L."/>
            <person name="Andreopoulos W."/>
            <person name="Angelini C."/>
            <person name="Antonin V."/>
            <person name="Barry K.W."/>
            <person name="Bougher N.L."/>
            <person name="Buchanan P."/>
            <person name="Buyck B."/>
            <person name="Bense V."/>
            <person name="Catcheside P."/>
            <person name="Chovatia M."/>
            <person name="Cooper J."/>
            <person name="Damon W."/>
            <person name="Desjardin D."/>
            <person name="Finy P."/>
            <person name="Geml J."/>
            <person name="Haridas S."/>
            <person name="Hughes K."/>
            <person name="Justo A."/>
            <person name="Karasinski D."/>
            <person name="Kautmanova I."/>
            <person name="Kiss B."/>
            <person name="Kocsube S."/>
            <person name="Kotiranta H."/>
            <person name="LaButti K.M."/>
            <person name="Lechner B.E."/>
            <person name="Liimatainen K."/>
            <person name="Lipzen A."/>
            <person name="Lukacs Z."/>
            <person name="Mihaltcheva S."/>
            <person name="Morgado L.N."/>
            <person name="Niskanen T."/>
            <person name="Noordeloos M.E."/>
            <person name="Ohm R.A."/>
            <person name="Ortiz-Santana B."/>
            <person name="Ovrebo C."/>
            <person name="Racz N."/>
            <person name="Riley R."/>
            <person name="Savchenko A."/>
            <person name="Shiryaev A."/>
            <person name="Soop K."/>
            <person name="Spirin V."/>
            <person name="Szebenyi C."/>
            <person name="Tomsovsky M."/>
            <person name="Tulloss R.E."/>
            <person name="Uehling J."/>
            <person name="Grigoriev I.V."/>
            <person name="Vagvolgyi C."/>
            <person name="Papp T."/>
            <person name="Martin F.M."/>
            <person name="Miettinen O."/>
            <person name="Hibbett D.S."/>
            <person name="Nagy L.G."/>
        </authorList>
    </citation>
    <scope>NUCLEOTIDE SEQUENCE [LARGE SCALE GENOMIC DNA]</scope>
    <source>
        <strain evidence="1 2">FP101781</strain>
    </source>
</reference>
<dbReference type="EMBL" id="QPFP01000001">
    <property type="protein sequence ID" value="TEB39475.1"/>
    <property type="molecule type" value="Genomic_DNA"/>
</dbReference>
<gene>
    <name evidence="1" type="ORF">FA13DRAFT_3929</name>
</gene>
<evidence type="ECO:0008006" key="3">
    <source>
        <dbReference type="Google" id="ProtNLM"/>
    </source>
</evidence>
<organism evidence="1 2">
    <name type="scientific">Coprinellus micaceus</name>
    <name type="common">Glistening ink-cap mushroom</name>
    <name type="synonym">Coprinus micaceus</name>
    <dbReference type="NCBI Taxonomy" id="71717"/>
    <lineage>
        <taxon>Eukaryota</taxon>
        <taxon>Fungi</taxon>
        <taxon>Dikarya</taxon>
        <taxon>Basidiomycota</taxon>
        <taxon>Agaricomycotina</taxon>
        <taxon>Agaricomycetes</taxon>
        <taxon>Agaricomycetidae</taxon>
        <taxon>Agaricales</taxon>
        <taxon>Agaricineae</taxon>
        <taxon>Psathyrellaceae</taxon>
        <taxon>Coprinellus</taxon>
    </lineage>
</organism>
<evidence type="ECO:0000313" key="1">
    <source>
        <dbReference type="EMBL" id="TEB39475.1"/>
    </source>
</evidence>
<evidence type="ECO:0000313" key="2">
    <source>
        <dbReference type="Proteomes" id="UP000298030"/>
    </source>
</evidence>
<accession>A0A4Y7TZ86</accession>
<dbReference type="SUPFAM" id="SSF52047">
    <property type="entry name" value="RNI-like"/>
    <property type="match status" value="1"/>
</dbReference>
<comment type="caution">
    <text evidence="1">The sequence shown here is derived from an EMBL/GenBank/DDBJ whole genome shotgun (WGS) entry which is preliminary data.</text>
</comment>
<keyword evidence="2" id="KW-1185">Reference proteome</keyword>
<protein>
    <recommendedName>
        <fullName evidence="3">F-box domain-containing protein</fullName>
    </recommendedName>
</protein>
<proteinExistence type="predicted"/>
<dbReference type="OrthoDB" id="2745898at2759"/>
<dbReference type="Proteomes" id="UP000298030">
    <property type="component" value="Unassembled WGS sequence"/>
</dbReference>
<sequence length="437" mass="49132">MAHRSPRVPQEILEEVVDCLPHNSLDSLKAIALASRYLLESARRRLFHKVYLTEPLWLPIATWKISRSNPALFKYARQVIVRRCGPCFQVSEIVLRDVLRHVEGVRSLDIDDSCTLREWVKYGLFDLCSALVKLSVDLDQDIPLDFLYSLPLQHLRITYTPSIWQTQNIGEPSFTCPSWQLKSLHYSHAHNGGMGRPKMPLLASPLSEAQVYGGLVHLSLDILQVSDHNFALSRILPACTNSPLETLRLRYINDFYGSRGLSRIVPDGLPTFPSLRYLSIGLPSFWVEDYPAMPRRQANFFSALIGQSAQPALEAMGALFSWNMRSLTPTQLGPQNFIVRELGWDKMDAVLASQALYPRLRAVRVMVHLEGRPTGAYERYMSGDGSELGEVLREQTMAALSNARGSGLIIDSGSKATGYAFDQIENSMLNPTWNSLA</sequence>